<name>A0A1N7LFJ9_9PROT</name>
<dbReference type="PRINTS" id="PR00409">
    <property type="entry name" value="PHDIOXRDTASE"/>
</dbReference>
<dbReference type="PROSITE" id="PS51384">
    <property type="entry name" value="FAD_FR"/>
    <property type="match status" value="1"/>
</dbReference>
<dbReference type="GO" id="GO:0051537">
    <property type="term" value="F:2 iron, 2 sulfur cluster binding"/>
    <property type="evidence" value="ECO:0007669"/>
    <property type="project" value="UniProtKB-KW"/>
</dbReference>
<dbReference type="SUPFAM" id="SSF63380">
    <property type="entry name" value="Riboflavin synthase domain-like"/>
    <property type="match status" value="1"/>
</dbReference>
<dbReference type="PANTHER" id="PTHR47354">
    <property type="entry name" value="NADH OXIDOREDUCTASE HCR"/>
    <property type="match status" value="1"/>
</dbReference>
<dbReference type="Pfam" id="PF01794">
    <property type="entry name" value="Ferric_reduct"/>
    <property type="match status" value="1"/>
</dbReference>
<dbReference type="InterPro" id="IPR039261">
    <property type="entry name" value="FNR_nucleotide-bd"/>
</dbReference>
<keyword evidence="5" id="KW-0001">2Fe-2S</keyword>
<evidence type="ECO:0000259" key="14">
    <source>
        <dbReference type="PROSITE" id="PS51384"/>
    </source>
</evidence>
<feature type="transmembrane region" description="Helical" evidence="13">
    <location>
        <begin position="196"/>
        <end position="214"/>
    </location>
</feature>
<evidence type="ECO:0000256" key="10">
    <source>
        <dbReference type="ARBA" id="ARBA00023004"/>
    </source>
</evidence>
<evidence type="ECO:0000256" key="1">
    <source>
        <dbReference type="ARBA" id="ARBA00001974"/>
    </source>
</evidence>
<evidence type="ECO:0000313" key="15">
    <source>
        <dbReference type="EMBL" id="SIS72587.1"/>
    </source>
</evidence>
<dbReference type="GO" id="GO:0016020">
    <property type="term" value="C:membrane"/>
    <property type="evidence" value="ECO:0007669"/>
    <property type="project" value="UniProtKB-SubCell"/>
</dbReference>
<dbReference type="Pfam" id="PF08022">
    <property type="entry name" value="FAD_binding_8"/>
    <property type="match status" value="1"/>
</dbReference>
<organism evidence="15 16">
    <name type="scientific">Insolitispirillum peregrinum</name>
    <dbReference type="NCBI Taxonomy" id="80876"/>
    <lineage>
        <taxon>Bacteria</taxon>
        <taxon>Pseudomonadati</taxon>
        <taxon>Pseudomonadota</taxon>
        <taxon>Alphaproteobacteria</taxon>
        <taxon>Rhodospirillales</taxon>
        <taxon>Novispirillaceae</taxon>
        <taxon>Insolitispirillum</taxon>
    </lineage>
</organism>
<evidence type="ECO:0000256" key="13">
    <source>
        <dbReference type="SAM" id="Phobius"/>
    </source>
</evidence>
<evidence type="ECO:0000256" key="2">
    <source>
        <dbReference type="ARBA" id="ARBA00004141"/>
    </source>
</evidence>
<protein>
    <submittedName>
        <fullName evidence="15">Predicted ferric reductase</fullName>
    </submittedName>
</protein>
<evidence type="ECO:0000256" key="8">
    <source>
        <dbReference type="ARBA" id="ARBA00022989"/>
    </source>
</evidence>
<evidence type="ECO:0000256" key="4">
    <source>
        <dbReference type="ARBA" id="ARBA00022692"/>
    </source>
</evidence>
<dbReference type="InterPro" id="IPR017938">
    <property type="entry name" value="Riboflavin_synthase-like_b-brl"/>
</dbReference>
<feature type="transmembrane region" description="Helical" evidence="13">
    <location>
        <begin position="80"/>
        <end position="96"/>
    </location>
</feature>
<dbReference type="EMBL" id="FTOA01000003">
    <property type="protein sequence ID" value="SIS72587.1"/>
    <property type="molecule type" value="Genomic_DNA"/>
</dbReference>
<comment type="cofactor">
    <cofactor evidence="1">
        <name>FAD</name>
        <dbReference type="ChEBI" id="CHEBI:57692"/>
    </cofactor>
</comment>
<feature type="transmembrane region" description="Helical" evidence="13">
    <location>
        <begin position="141"/>
        <end position="158"/>
    </location>
</feature>
<dbReference type="InterPro" id="IPR017927">
    <property type="entry name" value="FAD-bd_FR_type"/>
</dbReference>
<keyword evidence="4 13" id="KW-0812">Transmembrane</keyword>
<keyword evidence="11" id="KW-0411">Iron-sulfur</keyword>
<evidence type="ECO:0000256" key="5">
    <source>
        <dbReference type="ARBA" id="ARBA00022714"/>
    </source>
</evidence>
<comment type="subcellular location">
    <subcellularLocation>
        <location evidence="2">Membrane</location>
        <topology evidence="2">Multi-pass membrane protein</topology>
    </subcellularLocation>
</comment>
<keyword evidence="10" id="KW-0408">Iron</keyword>
<evidence type="ECO:0000256" key="7">
    <source>
        <dbReference type="ARBA" id="ARBA00022827"/>
    </source>
</evidence>
<evidence type="ECO:0000256" key="3">
    <source>
        <dbReference type="ARBA" id="ARBA00022630"/>
    </source>
</evidence>
<sequence length="446" mass="49660">MSRLHISLWGSLIALSILWLVFEPNAYTFAPFFSLRGNMVQYFGILAMGCMSVIMILALRPRWLEGWIGGLDKMYRLHKWLGISALVLSVTHWLWAKGPKWAVGLGLLERPQRGPRPQLESGTVEAALSSLRGFAEDVGEWAFYGAAALMVLALIKWFPYRLFFKTHRLLAVTYLVLAFHAAVLLKFSYWATPLGAVMGVLLTSGVVAAVIVLLRRVARDRKVNGTIRDLRYHPTMRTLEIDVEVPANWPGHQAGQFAFAMSDPSEGPHPYTIASAWDASTPRLTFMVKELGDHTRRLQQKLTIGQPVTVEGPYGRFTFEDRSPRQIWVSGGIGLTPFLARLEQLAKSPDSGKQIDFFHCAAEADDGVIARLKAAASAAGVRLHLLVTPQDGLLDGDKIRTTVGEWQQASLWFCGPAGFGLSLRRDFASKGLNVGRKFHQELFSMR</sequence>
<dbReference type="PANTHER" id="PTHR47354:SF8">
    <property type="entry name" value="1,2-PHENYLACETYL-COA EPOXIDASE, SUBUNIT E"/>
    <property type="match status" value="1"/>
</dbReference>
<evidence type="ECO:0000313" key="16">
    <source>
        <dbReference type="Proteomes" id="UP000185678"/>
    </source>
</evidence>
<dbReference type="Gene3D" id="2.40.30.10">
    <property type="entry name" value="Translation factors"/>
    <property type="match status" value="1"/>
</dbReference>
<keyword evidence="7" id="KW-0274">FAD</keyword>
<dbReference type="Gene3D" id="3.40.50.80">
    <property type="entry name" value="Nucleotide-binding domain of ferredoxin-NADP reductase (FNR) module"/>
    <property type="match status" value="1"/>
</dbReference>
<dbReference type="GO" id="GO:0046872">
    <property type="term" value="F:metal ion binding"/>
    <property type="evidence" value="ECO:0007669"/>
    <property type="project" value="UniProtKB-KW"/>
</dbReference>
<keyword evidence="16" id="KW-1185">Reference proteome</keyword>
<accession>A0A1N7LFJ9</accession>
<dbReference type="GO" id="GO:0016491">
    <property type="term" value="F:oxidoreductase activity"/>
    <property type="evidence" value="ECO:0007669"/>
    <property type="project" value="UniProtKB-KW"/>
</dbReference>
<keyword evidence="12 13" id="KW-0472">Membrane</keyword>
<dbReference type="CDD" id="cd06198">
    <property type="entry name" value="FNR_like_3"/>
    <property type="match status" value="1"/>
</dbReference>
<keyword evidence="9" id="KW-0560">Oxidoreductase</keyword>
<keyword evidence="3" id="KW-0285">Flavoprotein</keyword>
<dbReference type="InterPro" id="IPR050415">
    <property type="entry name" value="MRET"/>
</dbReference>
<evidence type="ECO:0000256" key="11">
    <source>
        <dbReference type="ARBA" id="ARBA00023014"/>
    </source>
</evidence>
<dbReference type="InterPro" id="IPR013130">
    <property type="entry name" value="Fe3_Rdtase_TM_dom"/>
</dbReference>
<dbReference type="GO" id="GO:0050660">
    <property type="term" value="F:flavin adenine dinucleotide binding"/>
    <property type="evidence" value="ECO:0007669"/>
    <property type="project" value="TreeGrafter"/>
</dbReference>
<keyword evidence="8 13" id="KW-1133">Transmembrane helix</keyword>
<feature type="transmembrane region" description="Helical" evidence="13">
    <location>
        <begin position="39"/>
        <end position="59"/>
    </location>
</feature>
<feature type="transmembrane region" description="Helical" evidence="13">
    <location>
        <begin position="170"/>
        <end position="190"/>
    </location>
</feature>
<dbReference type="AlphaFoldDB" id="A0A1N7LFJ9"/>
<reference evidence="15 16" key="1">
    <citation type="submission" date="2017-01" db="EMBL/GenBank/DDBJ databases">
        <authorList>
            <person name="Mah S.A."/>
            <person name="Swanson W.J."/>
            <person name="Moy G.W."/>
            <person name="Vacquier V.D."/>
        </authorList>
    </citation>
    <scope>NUCLEOTIDE SEQUENCE [LARGE SCALE GENOMIC DNA]</scope>
    <source>
        <strain evidence="15 16">DSM 11589</strain>
    </source>
</reference>
<dbReference type="STRING" id="80876.SAMN05421779_103298"/>
<proteinExistence type="predicted"/>
<dbReference type="SUPFAM" id="SSF52343">
    <property type="entry name" value="Ferredoxin reductase-like, C-terminal NADP-linked domain"/>
    <property type="match status" value="1"/>
</dbReference>
<gene>
    <name evidence="15" type="ORF">SAMN05421779_103298</name>
</gene>
<dbReference type="OrthoDB" id="9792185at2"/>
<feature type="domain" description="FAD-binding FR-type" evidence="14">
    <location>
        <begin position="204"/>
        <end position="320"/>
    </location>
</feature>
<evidence type="ECO:0000256" key="12">
    <source>
        <dbReference type="ARBA" id="ARBA00023136"/>
    </source>
</evidence>
<dbReference type="InterPro" id="IPR013112">
    <property type="entry name" value="FAD-bd_8"/>
</dbReference>
<evidence type="ECO:0000256" key="9">
    <source>
        <dbReference type="ARBA" id="ARBA00023002"/>
    </source>
</evidence>
<keyword evidence="6" id="KW-0479">Metal-binding</keyword>
<dbReference type="Proteomes" id="UP000185678">
    <property type="component" value="Unassembled WGS sequence"/>
</dbReference>
<evidence type="ECO:0000256" key="6">
    <source>
        <dbReference type="ARBA" id="ARBA00022723"/>
    </source>
</evidence>